<feature type="region of interest" description="Disordered" evidence="4">
    <location>
        <begin position="970"/>
        <end position="1075"/>
    </location>
</feature>
<keyword evidence="3" id="KW-0175">Coiled coil</keyword>
<keyword evidence="2" id="KW-0539">Nucleus</keyword>
<dbReference type="GO" id="GO:0000974">
    <property type="term" value="C:Prp19 complex"/>
    <property type="evidence" value="ECO:0007669"/>
    <property type="project" value="InterPro"/>
</dbReference>
<organism evidence="6">
    <name type="scientific">Vitis vinifera</name>
    <name type="common">Grape</name>
    <dbReference type="NCBI Taxonomy" id="29760"/>
    <lineage>
        <taxon>Eukaryota</taxon>
        <taxon>Viridiplantae</taxon>
        <taxon>Streptophyta</taxon>
        <taxon>Embryophyta</taxon>
        <taxon>Tracheophyta</taxon>
        <taxon>Spermatophyta</taxon>
        <taxon>Magnoliopsida</taxon>
        <taxon>eudicotyledons</taxon>
        <taxon>Gunneridae</taxon>
        <taxon>Pentapetalae</taxon>
        <taxon>rosids</taxon>
        <taxon>Vitales</taxon>
        <taxon>Vitaceae</taxon>
        <taxon>Viteae</taxon>
        <taxon>Vitis</taxon>
    </lineage>
</organism>
<dbReference type="InterPro" id="IPR047242">
    <property type="entry name" value="CDC5L/Cef1"/>
</dbReference>
<dbReference type="SUPFAM" id="SSF56672">
    <property type="entry name" value="DNA/RNA polymerases"/>
    <property type="match status" value="1"/>
</dbReference>
<proteinExistence type="predicted"/>
<feature type="compositionally biased region" description="Basic and acidic residues" evidence="4">
    <location>
        <begin position="980"/>
        <end position="997"/>
    </location>
</feature>
<dbReference type="GO" id="GO:0003677">
    <property type="term" value="F:DNA binding"/>
    <property type="evidence" value="ECO:0007669"/>
    <property type="project" value="UniProtKB-KW"/>
</dbReference>
<feature type="compositionally biased region" description="Basic and acidic residues" evidence="4">
    <location>
        <begin position="928"/>
        <end position="946"/>
    </location>
</feature>
<gene>
    <name evidence="6" type="ORF">VITISV_039150</name>
</gene>
<dbReference type="InterPro" id="IPR043502">
    <property type="entry name" value="DNA/RNA_pol_sf"/>
</dbReference>
<dbReference type="PANTHER" id="PTHR45885:SF1">
    <property type="entry name" value="CELL DIVISION CYCLE 5-LIKE PROTEIN"/>
    <property type="match status" value="1"/>
</dbReference>
<protein>
    <recommendedName>
        <fullName evidence="5">Reverse transcriptase domain-containing protein</fullName>
    </recommendedName>
</protein>
<evidence type="ECO:0000256" key="1">
    <source>
        <dbReference type="ARBA" id="ARBA00023125"/>
    </source>
</evidence>
<dbReference type="GO" id="GO:0000398">
    <property type="term" value="P:mRNA splicing, via spliceosome"/>
    <property type="evidence" value="ECO:0007669"/>
    <property type="project" value="InterPro"/>
</dbReference>
<feature type="region of interest" description="Disordered" evidence="4">
    <location>
        <begin position="913"/>
        <end position="946"/>
    </location>
</feature>
<dbReference type="CDD" id="cd01650">
    <property type="entry name" value="RT_nLTR_like"/>
    <property type="match status" value="1"/>
</dbReference>
<evidence type="ECO:0000259" key="5">
    <source>
        <dbReference type="PROSITE" id="PS50878"/>
    </source>
</evidence>
<name>A5AP81_VITVI</name>
<evidence type="ECO:0000256" key="4">
    <source>
        <dbReference type="SAM" id="MobiDB-lite"/>
    </source>
</evidence>
<dbReference type="InterPro" id="IPR000477">
    <property type="entry name" value="RT_dom"/>
</dbReference>
<sequence>MEESPVCKRFDRFLYSNEWELFFPQSLQEVLPRWTSDHWLIVLDTNLFKWGPTPFRFENMWLQHPSFKECFSSWWREFDGNGWEGHKFMRKLQFVKAKLKDWNKNSFGTLKERKKSILDEIANIDAIEQEGVLSFDLSAQRVLRKGELEELILREEIHWRQKAKVKWVKDGDCNSKFFHKVANDRQNRNFIKFLENERGLVLDTSESIIEEILLYFKKLYSSLPGESWRVEDIDWSPISEESASRLDSPFSEEEIFNAIFQLDRDKASGPDGFTITVLHDCWDVIKEDLVRVFAEFHSSGIINQSTNASFIVLLSKKSQTKKISNFRPISLITCLDKVIVKVLSGRLRGVLHETIHSTQGAFVQGRQILDVVLIANEIVDEKRRLRDEGIVFKIDFEKAYDHVNWDFLDHVLEKKGFSPKWRNWMRGCLSLVSYVILVNGKAKRWVKASRGLRQGDPLSLFLFSIVADVLSRMMLRAEERSMLEGFRVNLDKSKLFGINLDQNHLSRLALLLDCKAFNWPILFLGLPLGGNPIACGFWDPVIERISRRLDGWKKTYLSFGGRITLIHSCLFHIPSYFLSLFKILALVAAKIERLQRDFLWSGVGEGKRDHLASWDVVCKPRAKGGLGFGKISLRNLALLGKWLWRYPRESTTLWHQVNSLLNLPSTKDQIEVGLKEAPRDYIFVSVKECAYVVRGGLEADNLIKEEVQFLRVAMGHDNESLDEFVEAHKTCLNDLMYFPTRDAYGLSSVAGNMEKLAALQNEFDNVKKRMEDDTKKAQRLEQKIKLLTHGYQMRAGKLWTQIEATFKQMDTAGTELECFQALQKQEQLAASHRINGLWEEVQKQKELEQTLQSRYGDLIAEQERIQSLINEYRVQAKIQEEIAAKNHALELAEAEMCQMDVENPEPAAADELGNSVQVDPSHGGLPDQKMDSSQEEYHTSPKHDADADADAANHITVAGLETPDAVAASDVLGNSFPADPSHDEMPGQKLDAAEGEAHASPNPDVNVGAENETIVPDTETAEPVCPSDELGKSMPVGSSRDGTPNDQMGAVQAEAYASTKLDGDVGAEAQDGGGS</sequence>
<feature type="coiled-coil region" evidence="3">
    <location>
        <begin position="749"/>
        <end position="783"/>
    </location>
</feature>
<accession>A5AP81</accession>
<dbReference type="EMBL" id="AM431263">
    <property type="protein sequence ID" value="CAN82413.1"/>
    <property type="molecule type" value="Genomic_DNA"/>
</dbReference>
<dbReference type="Pfam" id="PF00078">
    <property type="entry name" value="RVT_1"/>
    <property type="match status" value="1"/>
</dbReference>
<dbReference type="PANTHER" id="PTHR45885">
    <property type="entry name" value="CELL DIVISION CYCLE 5-LIKE PROTEIN"/>
    <property type="match status" value="1"/>
</dbReference>
<keyword evidence="1" id="KW-0238">DNA-binding</keyword>
<dbReference type="AlphaFoldDB" id="A5AP81"/>
<evidence type="ECO:0000256" key="3">
    <source>
        <dbReference type="SAM" id="Coils"/>
    </source>
</evidence>
<dbReference type="PROSITE" id="PS50878">
    <property type="entry name" value="RT_POL"/>
    <property type="match status" value="1"/>
</dbReference>
<feature type="domain" description="Reverse transcriptase" evidence="5">
    <location>
        <begin position="295"/>
        <end position="564"/>
    </location>
</feature>
<dbReference type="ExpressionAtlas" id="A5AP81">
    <property type="expression patterns" value="baseline and differential"/>
</dbReference>
<evidence type="ECO:0000313" key="6">
    <source>
        <dbReference type="EMBL" id="CAN82413.1"/>
    </source>
</evidence>
<reference evidence="6" key="1">
    <citation type="journal article" date="2007" name="PLoS ONE">
        <title>The first genome sequence of an elite grapevine cultivar (Pinot noir Vitis vinifera L.): coping with a highly heterozygous genome.</title>
        <authorList>
            <person name="Velasco R."/>
            <person name="Zharkikh A."/>
            <person name="Troggio M."/>
            <person name="Cartwright D.A."/>
            <person name="Cestaro A."/>
            <person name="Pruss D."/>
            <person name="Pindo M."/>
            <person name="FitzGerald L.M."/>
            <person name="Vezzulli S."/>
            <person name="Reid J."/>
            <person name="Malacarne G."/>
            <person name="Iliev D."/>
            <person name="Coppola G."/>
            <person name="Wardell B."/>
            <person name="Micheletti D."/>
            <person name="Macalma T."/>
            <person name="Facci M."/>
            <person name="Mitchell J.T."/>
            <person name="Perazzolli M."/>
            <person name="Eldredge G."/>
            <person name="Gatto P."/>
            <person name="Oyzerski R."/>
            <person name="Moretto M."/>
            <person name="Gutin N."/>
            <person name="Stefanini M."/>
            <person name="Chen Y."/>
            <person name="Segala C."/>
            <person name="Davenport C."/>
            <person name="Dematte L."/>
            <person name="Mraz A."/>
            <person name="Battilana J."/>
            <person name="Stormo K."/>
            <person name="Costa F."/>
            <person name="Tao Q."/>
            <person name="Si-Ammour A."/>
            <person name="Harkins T."/>
            <person name="Lackey A."/>
            <person name="Perbost C."/>
            <person name="Taillon B."/>
            <person name="Stella A."/>
            <person name="Solovyev V."/>
            <person name="Fawcett J.A."/>
            <person name="Sterck L."/>
            <person name="Vandepoele K."/>
            <person name="Grando S.M."/>
            <person name="Toppo S."/>
            <person name="Moser C."/>
            <person name="Lanchbury J."/>
            <person name="Bogden R."/>
            <person name="Skolnick M."/>
            <person name="Sgaramella V."/>
            <person name="Bhatnagar S.K."/>
            <person name="Fontana P."/>
            <person name="Gutin A."/>
            <person name="Van de Peer Y."/>
            <person name="Salamini F."/>
            <person name="Viola R."/>
        </authorList>
    </citation>
    <scope>NUCLEOTIDE SEQUENCE</scope>
</reference>
<evidence type="ECO:0000256" key="2">
    <source>
        <dbReference type="ARBA" id="ARBA00023242"/>
    </source>
</evidence>